<evidence type="ECO:0000313" key="5">
    <source>
        <dbReference type="Proteomes" id="UP000285301"/>
    </source>
</evidence>
<feature type="domain" description="F-box" evidence="3">
    <location>
        <begin position="1"/>
        <end position="46"/>
    </location>
</feature>
<evidence type="ECO:0000256" key="2">
    <source>
        <dbReference type="SAM" id="MobiDB-lite"/>
    </source>
</evidence>
<proteinExistence type="predicted"/>
<dbReference type="InterPro" id="IPR001810">
    <property type="entry name" value="F-box_dom"/>
</dbReference>
<dbReference type="SMART" id="SM00256">
    <property type="entry name" value="FBOX"/>
    <property type="match status" value="1"/>
</dbReference>
<dbReference type="SMART" id="SM00320">
    <property type="entry name" value="WD40"/>
    <property type="match status" value="3"/>
</dbReference>
<dbReference type="InterPro" id="IPR015943">
    <property type="entry name" value="WD40/YVTN_repeat-like_dom_sf"/>
</dbReference>
<dbReference type="PROSITE" id="PS50294">
    <property type="entry name" value="WD_REPEATS_REGION"/>
    <property type="match status" value="2"/>
</dbReference>
<keyword evidence="5" id="KW-1185">Reference proteome</keyword>
<gene>
    <name evidence="4" type="ORF">B4U79_03433</name>
</gene>
<reference evidence="4 5" key="1">
    <citation type="journal article" date="2018" name="Gigascience">
        <title>Genomes of trombidid mites reveal novel predicted allergens and laterally-transferred genes associated with secondary metabolism.</title>
        <authorList>
            <person name="Dong X."/>
            <person name="Chaisiri K."/>
            <person name="Xia D."/>
            <person name="Armstrong S.D."/>
            <person name="Fang Y."/>
            <person name="Donnelly M.J."/>
            <person name="Kadowaki T."/>
            <person name="McGarry J.W."/>
            <person name="Darby A.C."/>
            <person name="Makepeace B.L."/>
        </authorList>
    </citation>
    <scope>NUCLEOTIDE SEQUENCE [LARGE SCALE GENOMIC DNA]</scope>
    <source>
        <strain evidence="4">UoL-WK</strain>
    </source>
</reference>
<sequence length="757" mass="86686">MDWNTLCDSILLHIFGYLDFKSVAQCGCVCKHWARVANDEFLWKKMFFSDFNIDSAIEKPEHAITYKSEYKRLYYKSPVIECDTLHEHTNQVLHVTFSHCGRLFSTCSKDGNVKVWRADCFPFKVKYSKDMKAFHWRYTQFSQFNETDTLLLVSGVHFGVHTASGEIAVFSLNDFQLQCRVLNKPYDIFGAWYTNEYLLSGRLHFLGHLVSCSDLWLNKAYQESESERKPIVKRLFKFYNKNASSIRTILVANCQIDDDALETEENNQKDDKHSSNDASRRAKGNPVSKQLPNSPSSEKRRSRTLHTSSSGSDSFDYYEAQSSFVCSTQSPIRYSVDYRKNNFSNDSDSSTPSSEGNSFSDPPLPWEENWFSLSDDEDNGKKDKLPSKDPQPSSSSSSDDELKSEGRILDEREKLLIFTSGSLTYTPHQIGIKRIKPFRFKEFVTETLTLSQRLEEKRREEESGILQMSPNWQDENVIRNYFDSVDHVIDIKGHIIGMGLSIDHRYLYVNSRSWPEGYVIENPLSPPPIAQQIDINVIDLKTLKKVGKMFKSHKAYTPNDECFFIFLDVNQQFIASGAEDKHCYIWDCHYGNCLAKLPHNDVVNCVAFSHKDTQVMLSASDDNTIKVWMSRKRMPLALKCYQCTSIRGSDPDCDKGTTSSGKNAYCQAIVDGQSQTVRADYCNKASGTTRDGFVTIRGCSIAYYDKTGDFDYQNYFFQNGRLVSCGSELCNSSELRKPNLFGALLFIALSILLLRKY</sequence>
<evidence type="ECO:0000313" key="4">
    <source>
        <dbReference type="EMBL" id="RWS12743.1"/>
    </source>
</evidence>
<dbReference type="GO" id="GO:0080008">
    <property type="term" value="C:Cul4-RING E3 ubiquitin ligase complex"/>
    <property type="evidence" value="ECO:0007669"/>
    <property type="project" value="InterPro"/>
</dbReference>
<protein>
    <submittedName>
        <fullName evidence="4">F-box/WD repeat-containing protein 5-like protein</fullName>
    </submittedName>
</protein>
<organism evidence="4 5">
    <name type="scientific">Dinothrombium tinctorium</name>
    <dbReference type="NCBI Taxonomy" id="1965070"/>
    <lineage>
        <taxon>Eukaryota</taxon>
        <taxon>Metazoa</taxon>
        <taxon>Ecdysozoa</taxon>
        <taxon>Arthropoda</taxon>
        <taxon>Chelicerata</taxon>
        <taxon>Arachnida</taxon>
        <taxon>Acari</taxon>
        <taxon>Acariformes</taxon>
        <taxon>Trombidiformes</taxon>
        <taxon>Prostigmata</taxon>
        <taxon>Anystina</taxon>
        <taxon>Parasitengona</taxon>
        <taxon>Trombidioidea</taxon>
        <taxon>Trombidiidae</taxon>
        <taxon>Dinothrombium</taxon>
    </lineage>
</organism>
<keyword evidence="1" id="KW-0853">WD repeat</keyword>
<accession>A0A443RBX3</accession>
<dbReference type="PANTHER" id="PTHR20995">
    <property type="entry name" value="F-BOX/WD REPEAT-CONTAINING PROTEIN 5"/>
    <property type="match status" value="1"/>
</dbReference>
<dbReference type="Pfam" id="PF12937">
    <property type="entry name" value="F-box-like"/>
    <property type="match status" value="1"/>
</dbReference>
<feature type="repeat" description="WD" evidence="1">
    <location>
        <begin position="85"/>
        <end position="116"/>
    </location>
</feature>
<feature type="region of interest" description="Disordered" evidence="2">
    <location>
        <begin position="343"/>
        <end position="405"/>
    </location>
</feature>
<feature type="compositionally biased region" description="Low complexity" evidence="2">
    <location>
        <begin position="388"/>
        <end position="397"/>
    </location>
</feature>
<dbReference type="GO" id="GO:0016567">
    <property type="term" value="P:protein ubiquitination"/>
    <property type="evidence" value="ECO:0007669"/>
    <property type="project" value="InterPro"/>
</dbReference>
<dbReference type="Pfam" id="PF00400">
    <property type="entry name" value="WD40"/>
    <property type="match status" value="3"/>
</dbReference>
<dbReference type="InterPro" id="IPR001680">
    <property type="entry name" value="WD40_rpt"/>
</dbReference>
<feature type="compositionally biased region" description="Basic and acidic residues" evidence="2">
    <location>
        <begin position="266"/>
        <end position="280"/>
    </location>
</feature>
<feature type="region of interest" description="Disordered" evidence="2">
    <location>
        <begin position="263"/>
        <end position="312"/>
    </location>
</feature>
<dbReference type="SUPFAM" id="SSF81383">
    <property type="entry name" value="F-box domain"/>
    <property type="match status" value="1"/>
</dbReference>
<dbReference type="PROSITE" id="PS50082">
    <property type="entry name" value="WD_REPEATS_2"/>
    <property type="match status" value="2"/>
</dbReference>
<dbReference type="Proteomes" id="UP000285301">
    <property type="component" value="Unassembled WGS sequence"/>
</dbReference>
<comment type="caution">
    <text evidence="4">The sequence shown here is derived from an EMBL/GenBank/DDBJ whole genome shotgun (WGS) entry which is preliminary data.</text>
</comment>
<dbReference type="AlphaFoldDB" id="A0A443RBX3"/>
<dbReference type="InterPro" id="IPR042508">
    <property type="entry name" value="FBXW5"/>
</dbReference>
<feature type="compositionally biased region" description="Low complexity" evidence="2">
    <location>
        <begin position="343"/>
        <end position="358"/>
    </location>
</feature>
<evidence type="ECO:0000259" key="3">
    <source>
        <dbReference type="PROSITE" id="PS50181"/>
    </source>
</evidence>
<dbReference type="GO" id="GO:0019005">
    <property type="term" value="C:SCF ubiquitin ligase complex"/>
    <property type="evidence" value="ECO:0007669"/>
    <property type="project" value="InterPro"/>
</dbReference>
<dbReference type="Gene3D" id="1.20.1280.50">
    <property type="match status" value="1"/>
</dbReference>
<name>A0A443RBX3_9ACAR</name>
<dbReference type="PANTHER" id="PTHR20995:SF17">
    <property type="entry name" value="F-BOX_WD REPEAT-CONTAINING PROTEIN 5"/>
    <property type="match status" value="1"/>
</dbReference>
<evidence type="ECO:0000256" key="1">
    <source>
        <dbReference type="PROSITE-ProRule" id="PRU00221"/>
    </source>
</evidence>
<dbReference type="SUPFAM" id="SSF50978">
    <property type="entry name" value="WD40 repeat-like"/>
    <property type="match status" value="1"/>
</dbReference>
<dbReference type="InterPro" id="IPR036322">
    <property type="entry name" value="WD40_repeat_dom_sf"/>
</dbReference>
<dbReference type="EMBL" id="NCKU01001215">
    <property type="protein sequence ID" value="RWS12743.1"/>
    <property type="molecule type" value="Genomic_DNA"/>
</dbReference>
<dbReference type="Gene3D" id="2.130.10.10">
    <property type="entry name" value="YVTN repeat-like/Quinoprotein amine dehydrogenase"/>
    <property type="match status" value="2"/>
</dbReference>
<dbReference type="OrthoDB" id="192402at2759"/>
<dbReference type="InterPro" id="IPR036047">
    <property type="entry name" value="F-box-like_dom_sf"/>
</dbReference>
<dbReference type="PROSITE" id="PS50181">
    <property type="entry name" value="FBOX"/>
    <property type="match status" value="1"/>
</dbReference>
<feature type="compositionally biased region" description="Polar residues" evidence="2">
    <location>
        <begin position="287"/>
        <end position="296"/>
    </location>
</feature>
<dbReference type="STRING" id="1965070.A0A443RBX3"/>
<feature type="repeat" description="WD" evidence="1">
    <location>
        <begin position="596"/>
        <end position="628"/>
    </location>
</feature>